<accession>A0A5J4VBB4</accession>
<evidence type="ECO:0000313" key="1">
    <source>
        <dbReference type="EMBL" id="KAA6379833.1"/>
    </source>
</evidence>
<gene>
    <name evidence="1" type="ORF">EZS28_024643</name>
</gene>
<proteinExistence type="predicted"/>
<name>A0A5J4VBB4_9EUKA</name>
<evidence type="ECO:0000313" key="2">
    <source>
        <dbReference type="Proteomes" id="UP000324800"/>
    </source>
</evidence>
<dbReference type="AlphaFoldDB" id="A0A5J4VBB4"/>
<dbReference type="Proteomes" id="UP000324800">
    <property type="component" value="Unassembled WGS sequence"/>
</dbReference>
<sequence>MSVLSSRGIPDLKIQQQTIGKHSGETQIQNYTQIHLRYDKDRNVSNDQLDLGRDKERLRIISSEGLRNGQKNEDWAEGLHREVERQQLKQFMVSRNK</sequence>
<dbReference type="EMBL" id="SNRW01008248">
    <property type="protein sequence ID" value="KAA6379833.1"/>
    <property type="molecule type" value="Genomic_DNA"/>
</dbReference>
<organism evidence="1 2">
    <name type="scientific">Streblomastix strix</name>
    <dbReference type="NCBI Taxonomy" id="222440"/>
    <lineage>
        <taxon>Eukaryota</taxon>
        <taxon>Metamonada</taxon>
        <taxon>Preaxostyla</taxon>
        <taxon>Oxymonadida</taxon>
        <taxon>Streblomastigidae</taxon>
        <taxon>Streblomastix</taxon>
    </lineage>
</organism>
<reference evidence="1 2" key="1">
    <citation type="submission" date="2019-03" db="EMBL/GenBank/DDBJ databases">
        <title>Single cell metagenomics reveals metabolic interactions within the superorganism composed of flagellate Streblomastix strix and complex community of Bacteroidetes bacteria on its surface.</title>
        <authorList>
            <person name="Treitli S.C."/>
            <person name="Kolisko M."/>
            <person name="Husnik F."/>
            <person name="Keeling P."/>
            <person name="Hampl V."/>
        </authorList>
    </citation>
    <scope>NUCLEOTIDE SEQUENCE [LARGE SCALE GENOMIC DNA]</scope>
    <source>
        <strain evidence="1">ST1C</strain>
    </source>
</reference>
<protein>
    <submittedName>
        <fullName evidence="1">Uncharacterized protein</fullName>
    </submittedName>
</protein>
<comment type="caution">
    <text evidence="1">The sequence shown here is derived from an EMBL/GenBank/DDBJ whole genome shotgun (WGS) entry which is preliminary data.</text>
</comment>